<proteinExistence type="predicted"/>
<dbReference type="RefSeq" id="WP_025348109.1">
    <property type="nucleotide sequence ID" value="NZ_CP006850.1"/>
</dbReference>
<accession>W5TH88</accession>
<dbReference type="Proteomes" id="UP000019150">
    <property type="component" value="Chromosome"/>
</dbReference>
<reference evidence="2 3" key="1">
    <citation type="journal article" date="2014" name="Appl. Environ. Microbiol.">
        <title>Insights into the Microbial Degradation of Rubber and Gutta-Percha by Analysis of the Complete Genome of Nocardia nova SH22a.</title>
        <authorList>
            <person name="Luo Q."/>
            <person name="Hiessl S."/>
            <person name="Poehlein A."/>
            <person name="Daniel R."/>
            <person name="Steinbuchel A."/>
        </authorList>
    </citation>
    <scope>NUCLEOTIDE SEQUENCE [LARGE SCALE GENOMIC DNA]</scope>
    <source>
        <strain evidence="2">SH22a</strain>
    </source>
</reference>
<feature type="transmembrane region" description="Helical" evidence="1">
    <location>
        <begin position="6"/>
        <end position="26"/>
    </location>
</feature>
<dbReference type="AlphaFoldDB" id="W5TH88"/>
<protein>
    <submittedName>
        <fullName evidence="2">Uncharacterized protein</fullName>
    </submittedName>
</protein>
<evidence type="ECO:0000313" key="2">
    <source>
        <dbReference type="EMBL" id="AHH16606.1"/>
    </source>
</evidence>
<organism evidence="2 3">
    <name type="scientific">Nocardia nova SH22a</name>
    <dbReference type="NCBI Taxonomy" id="1415166"/>
    <lineage>
        <taxon>Bacteria</taxon>
        <taxon>Bacillati</taxon>
        <taxon>Actinomycetota</taxon>
        <taxon>Actinomycetes</taxon>
        <taxon>Mycobacteriales</taxon>
        <taxon>Nocardiaceae</taxon>
        <taxon>Nocardia</taxon>
    </lineage>
</organism>
<keyword evidence="1" id="KW-1133">Transmembrane helix</keyword>
<dbReference type="OrthoDB" id="4559532at2"/>
<evidence type="ECO:0000256" key="1">
    <source>
        <dbReference type="SAM" id="Phobius"/>
    </source>
</evidence>
<keyword evidence="3" id="KW-1185">Reference proteome</keyword>
<name>W5TH88_9NOCA</name>
<keyword evidence="1" id="KW-0812">Transmembrane</keyword>
<keyword evidence="1" id="KW-0472">Membrane</keyword>
<sequence>MSTGTVFTLATLTAIGVGIIAVIVAADLRSRRDEPPIVHVGMRSVRGAHRALELPSMWIHAAPANLFTVEQAHREMQIHIDCLIHECPRKMSAYNTLVDAGHLNPPPSSQVRAR</sequence>
<dbReference type="EMBL" id="CP006850">
    <property type="protein sequence ID" value="AHH16606.1"/>
    <property type="molecule type" value="Genomic_DNA"/>
</dbReference>
<dbReference type="KEGG" id="nno:NONO_c18060"/>
<dbReference type="STRING" id="1415166.NONO_c18060"/>
<gene>
    <name evidence="2" type="ORF">NONO_c18060</name>
</gene>
<dbReference type="HOGENOM" id="CLU_2118514_0_0_11"/>
<evidence type="ECO:0000313" key="3">
    <source>
        <dbReference type="Proteomes" id="UP000019150"/>
    </source>
</evidence>
<dbReference type="PATRIC" id="fig|1415166.3.peg.1829"/>